<protein>
    <submittedName>
        <fullName evidence="2">TupA-like ATPgrasp</fullName>
    </submittedName>
</protein>
<dbReference type="EMBL" id="MN448284">
    <property type="protein sequence ID" value="QFG74241.1"/>
    <property type="molecule type" value="Genomic_DNA"/>
</dbReference>
<evidence type="ECO:0000256" key="1">
    <source>
        <dbReference type="SAM" id="Phobius"/>
    </source>
</evidence>
<dbReference type="SUPFAM" id="SSF56059">
    <property type="entry name" value="Glutathione synthetase ATP-binding domain-like"/>
    <property type="match status" value="1"/>
</dbReference>
<organism evidence="2">
    <name type="scientific">Megaviridae environmental sample</name>
    <dbReference type="NCBI Taxonomy" id="1737588"/>
    <lineage>
        <taxon>Viruses</taxon>
        <taxon>Varidnaviria</taxon>
        <taxon>Bamfordvirae</taxon>
        <taxon>Nucleocytoviricota</taxon>
        <taxon>Megaviricetes</taxon>
        <taxon>Imitervirales</taxon>
        <taxon>Mimiviridae</taxon>
        <taxon>environmental samples</taxon>
    </lineage>
</organism>
<reference evidence="2" key="1">
    <citation type="journal article" date="2019" name="Philos. Trans. R. Soc. Lond., B, Biol. Sci.">
        <title>Targeted metagenomic recovery of four divergent viruses reveals shared and distinctive characteristics of giant viruses of marine eukaryotes.</title>
        <authorList>
            <person name="Needham D.M."/>
            <person name="Poirier C."/>
            <person name="Hehenberger E."/>
            <person name="Jimenez V."/>
            <person name="Swalwell J.E."/>
            <person name="Santoro A.E."/>
            <person name="Worden A.Z."/>
        </authorList>
    </citation>
    <scope>NUCLEOTIDE SEQUENCE</scope>
    <source>
        <strain evidence="2">MPacV-611</strain>
    </source>
</reference>
<name>A0A5J6VL97_9VIRU</name>
<accession>A0A5J6VL97</accession>
<dbReference type="Pfam" id="PF14305">
    <property type="entry name" value="ATPgrasp_TupA"/>
    <property type="match status" value="1"/>
</dbReference>
<feature type="transmembrane region" description="Helical" evidence="1">
    <location>
        <begin position="251"/>
        <end position="274"/>
    </location>
</feature>
<dbReference type="Gene3D" id="3.30.470.20">
    <property type="entry name" value="ATP-grasp fold, B domain"/>
    <property type="match status" value="1"/>
</dbReference>
<keyword evidence="1" id="KW-1133">Transmembrane helix</keyword>
<proteinExistence type="predicted"/>
<evidence type="ECO:0000313" key="2">
    <source>
        <dbReference type="EMBL" id="QFG74241.1"/>
    </source>
</evidence>
<dbReference type="InterPro" id="IPR029465">
    <property type="entry name" value="ATPgrasp_TupA"/>
</dbReference>
<keyword evidence="1" id="KW-0472">Membrane</keyword>
<sequence>MIITIFFSIYSFYYYKRNIEYYSQICKYRKIKDYTRWILCDKYIAKKYAELNGFNVAKTYQLVKYPYEIKFEELPESYVIKPVDLCESAGVYFVNNNINMKTGLKINKDEILRGLIRLRAKMGTEYYMHELMYDGKIPFNGYIVEELLLDKGEIPYDYKCYTFNGRIYFIAITFNRITINGDHYFDSVWVDRNWNIIRYPMIQTNYKYIQPDKPTNYEDIIYKVENMSRLLKRHCRIDIYNINNKVYLGEFTFFCGATIHTFICNFILGFIWLFNRDDYSSHDDKLFQLVPSFYNNIKN</sequence>
<keyword evidence="1" id="KW-0812">Transmembrane</keyword>